<evidence type="ECO:0000259" key="2">
    <source>
        <dbReference type="Pfam" id="PF15928"/>
    </source>
</evidence>
<protein>
    <submittedName>
        <fullName evidence="4">Thioredoxin domain-containing protein 3 homolog</fullName>
    </submittedName>
</protein>
<accession>A0A8B8IHE1</accession>
<feature type="domain" description="DUF4746" evidence="2">
    <location>
        <begin position="241"/>
        <end position="557"/>
    </location>
</feature>
<dbReference type="Proteomes" id="UP001652626">
    <property type="component" value="Chromosome 18"/>
</dbReference>
<dbReference type="SUPFAM" id="SSF52833">
    <property type="entry name" value="Thioredoxin-like"/>
    <property type="match status" value="1"/>
</dbReference>
<dbReference type="InterPro" id="IPR031827">
    <property type="entry name" value="DUF4746"/>
</dbReference>
<dbReference type="OrthoDB" id="10263751at2759"/>
<dbReference type="PANTHER" id="PTHR46135">
    <property type="entry name" value="NME/NM23 FAMILY MEMBER 8"/>
    <property type="match status" value="1"/>
</dbReference>
<reference evidence="4" key="1">
    <citation type="submission" date="2025-08" db="UniProtKB">
        <authorList>
            <consortium name="RefSeq"/>
        </authorList>
    </citation>
    <scope>IDENTIFICATION</scope>
    <source>
        <tissue evidence="4">Whole body</tissue>
    </source>
</reference>
<feature type="coiled-coil region" evidence="1">
    <location>
        <begin position="311"/>
        <end position="356"/>
    </location>
</feature>
<evidence type="ECO:0000313" key="4">
    <source>
        <dbReference type="RefSeq" id="XP_026496509.2"/>
    </source>
</evidence>
<organism evidence="3 4">
    <name type="scientific">Vanessa tameamea</name>
    <name type="common">Kamehameha butterfly</name>
    <dbReference type="NCBI Taxonomy" id="334116"/>
    <lineage>
        <taxon>Eukaryota</taxon>
        <taxon>Metazoa</taxon>
        <taxon>Ecdysozoa</taxon>
        <taxon>Arthropoda</taxon>
        <taxon>Hexapoda</taxon>
        <taxon>Insecta</taxon>
        <taxon>Pterygota</taxon>
        <taxon>Neoptera</taxon>
        <taxon>Endopterygota</taxon>
        <taxon>Lepidoptera</taxon>
        <taxon>Glossata</taxon>
        <taxon>Ditrysia</taxon>
        <taxon>Papilionoidea</taxon>
        <taxon>Nymphalidae</taxon>
        <taxon>Nymphalinae</taxon>
        <taxon>Vanessa</taxon>
    </lineage>
</organism>
<dbReference type="OMA" id="TDKHFVS"/>
<dbReference type="Pfam" id="PF15928">
    <property type="entry name" value="DUF4746"/>
    <property type="match status" value="1"/>
</dbReference>
<dbReference type="PANTHER" id="PTHR46135:SF3">
    <property type="entry name" value="NME_NM23 FAMILY MEMBER 8"/>
    <property type="match status" value="1"/>
</dbReference>
<name>A0A8B8IHE1_VANTA</name>
<sequence>MAKKKIELFINIDNEKEFEYMLAHNLERLICAELHSSFAGPCTALDHLFVKIKLDWGDGKVVLLRVCVDEIQSLSRFQCQSEPVFLFIVNNKITRVFRGVNNILFAEVAKKEIEYYNKGFEGGLVERPSYEIGEASPEEQEWLKTRLLARQEEEMLAVTQRNQRQAARKRHRAELMVPHLKHINFVLFWPHAKHAHPELYERWDINNIVMVGREEIYLTKEIAEDVLYAGDAPLNEASLHMLLSGPALAICFRLLDEDKHFVSLVRRILYEELAPLDESKSLNEQFPRKTAFDLYKTFSPAKEDVLRKRHEDKLKRRDEALEKRARRLSEMQRLARQAIEDAIQAKRAQREQQKLQLLKAGNLSALEKLRQEPFDERVDIVVPEELPEEEESSEEENYDEYFPPAGLVIPGFYAPPNDIAKANGLAILFPILVSENVTPEPEYLPPHVLVMIDMVKRYKAIETMANYKKEIIHMGIFKATCPTDAVHIAYSVKQFDSKQRNHDLESLKLAFMVSVKSDLALLELTDLIPFHVSRDPTVGEVECTALFSVDYSDHYNEFEDFGIINKYNKT</sequence>
<evidence type="ECO:0000256" key="1">
    <source>
        <dbReference type="SAM" id="Coils"/>
    </source>
</evidence>
<proteinExistence type="predicted"/>
<keyword evidence="1" id="KW-0175">Coiled coil</keyword>
<evidence type="ECO:0000313" key="3">
    <source>
        <dbReference type="Proteomes" id="UP001652626"/>
    </source>
</evidence>
<dbReference type="Gene3D" id="3.40.30.10">
    <property type="entry name" value="Glutaredoxin"/>
    <property type="match status" value="1"/>
</dbReference>
<keyword evidence="3" id="KW-1185">Reference proteome</keyword>
<dbReference type="RefSeq" id="XP_026496509.2">
    <property type="nucleotide sequence ID" value="XM_026640724.2"/>
</dbReference>
<dbReference type="AlphaFoldDB" id="A0A8B8IHE1"/>
<dbReference type="InterPro" id="IPR036249">
    <property type="entry name" value="Thioredoxin-like_sf"/>
</dbReference>
<dbReference type="GeneID" id="113401017"/>
<dbReference type="InterPro" id="IPR051766">
    <property type="entry name" value="TXND_domain-containing"/>
</dbReference>
<gene>
    <name evidence="4" type="primary">LOC113401017</name>
</gene>